<evidence type="ECO:0000313" key="4">
    <source>
        <dbReference type="Proteomes" id="UP001168528"/>
    </source>
</evidence>
<protein>
    <submittedName>
        <fullName evidence="3">Extracellular solute-binding protein</fullName>
    </submittedName>
</protein>
<reference evidence="3" key="1">
    <citation type="submission" date="2023-07" db="EMBL/GenBank/DDBJ databases">
        <title>The genome sequence of Rhodocytophaga aerolata KACC 12507.</title>
        <authorList>
            <person name="Zhang X."/>
        </authorList>
    </citation>
    <scope>NUCLEOTIDE SEQUENCE</scope>
    <source>
        <strain evidence="3">KACC 12507</strain>
    </source>
</reference>
<dbReference type="SUPFAM" id="SSF53850">
    <property type="entry name" value="Periplasmic binding protein-like II"/>
    <property type="match status" value="1"/>
</dbReference>
<accession>A0ABT8RBY7</accession>
<dbReference type="Pfam" id="PF13343">
    <property type="entry name" value="SBP_bac_6"/>
    <property type="match status" value="1"/>
</dbReference>
<feature type="chain" id="PRO_5046391255" evidence="2">
    <location>
        <begin position="26"/>
        <end position="339"/>
    </location>
</feature>
<dbReference type="Proteomes" id="UP001168528">
    <property type="component" value="Unassembled WGS sequence"/>
</dbReference>
<dbReference type="EMBL" id="JAUKPO010000020">
    <property type="protein sequence ID" value="MDO1449609.1"/>
    <property type="molecule type" value="Genomic_DNA"/>
</dbReference>
<comment type="caution">
    <text evidence="3">The sequence shown here is derived from an EMBL/GenBank/DDBJ whole genome shotgun (WGS) entry which is preliminary data.</text>
</comment>
<dbReference type="PANTHER" id="PTHR30006:SF24">
    <property type="entry name" value="SLL0237 PROTEIN"/>
    <property type="match status" value="1"/>
</dbReference>
<gene>
    <name evidence="3" type="ORF">Q0590_25250</name>
</gene>
<evidence type="ECO:0000256" key="2">
    <source>
        <dbReference type="SAM" id="SignalP"/>
    </source>
</evidence>
<evidence type="ECO:0000313" key="3">
    <source>
        <dbReference type="EMBL" id="MDO1449609.1"/>
    </source>
</evidence>
<dbReference type="Gene3D" id="3.40.190.10">
    <property type="entry name" value="Periplasmic binding protein-like II"/>
    <property type="match status" value="2"/>
</dbReference>
<dbReference type="PIRSF" id="PIRSF002825">
    <property type="entry name" value="CfbpA"/>
    <property type="match status" value="1"/>
</dbReference>
<evidence type="ECO:0000256" key="1">
    <source>
        <dbReference type="ARBA" id="ARBA00022729"/>
    </source>
</evidence>
<organism evidence="3 4">
    <name type="scientific">Rhodocytophaga aerolata</name>
    <dbReference type="NCBI Taxonomy" id="455078"/>
    <lineage>
        <taxon>Bacteria</taxon>
        <taxon>Pseudomonadati</taxon>
        <taxon>Bacteroidota</taxon>
        <taxon>Cytophagia</taxon>
        <taxon>Cytophagales</taxon>
        <taxon>Rhodocytophagaceae</taxon>
        <taxon>Rhodocytophaga</taxon>
    </lineage>
</organism>
<dbReference type="PROSITE" id="PS51257">
    <property type="entry name" value="PROKAR_LIPOPROTEIN"/>
    <property type="match status" value="1"/>
</dbReference>
<keyword evidence="1 2" id="KW-0732">Signal</keyword>
<dbReference type="InterPro" id="IPR026045">
    <property type="entry name" value="Ferric-bd"/>
</dbReference>
<dbReference type="CDD" id="cd13518">
    <property type="entry name" value="PBP2_Fe3_thiamine_like"/>
    <property type="match status" value="1"/>
</dbReference>
<name>A0ABT8RBY7_9BACT</name>
<proteinExistence type="predicted"/>
<feature type="signal peptide" evidence="2">
    <location>
        <begin position="1"/>
        <end position="25"/>
    </location>
</feature>
<dbReference type="RefSeq" id="WP_302040413.1">
    <property type="nucleotide sequence ID" value="NZ_JAUKPO010000020.1"/>
</dbReference>
<keyword evidence="4" id="KW-1185">Reference proteome</keyword>
<sequence length="339" mass="37217">MSRCIFILFLLTISAFLFLSCSTQSSDEVVIYTSVDQVFAEPILKDLQQETGITVKAVFDTEETKSTGVLNRLIAEAANPQCDVFWSGDPVRANVLKQKGISEPYQSKVAEGIPAYFIDHDKHWTGFSSRARVLIYNKNLVPSDKIPSSLLDLTKEEYKGKVAIANPLFGTTSFHIAAIFSALGDEKAKKWLSDLKANNVIIATSNGDVKKRVSNGEIWCGLTDTDDANEAIKEGAPVGIVFLGQSDIGALIIPNTVSLIKNSPNGVNAKKAIDYLISKETQLKLAKSCAQMPLSKGVEVPQGVFSLDKVKAMQVNYDQTSKKLEEIQNYLKEWVENNS</sequence>
<dbReference type="PANTHER" id="PTHR30006">
    <property type="entry name" value="THIAMINE-BINDING PERIPLASMIC PROTEIN-RELATED"/>
    <property type="match status" value="1"/>
</dbReference>